<dbReference type="Pfam" id="PF13439">
    <property type="entry name" value="Glyco_transf_4"/>
    <property type="match status" value="1"/>
</dbReference>
<dbReference type="InterPro" id="IPR050194">
    <property type="entry name" value="Glycosyltransferase_grp1"/>
</dbReference>
<dbReference type="Pfam" id="PF00534">
    <property type="entry name" value="Glycos_transf_1"/>
    <property type="match status" value="1"/>
</dbReference>
<protein>
    <submittedName>
        <fullName evidence="3">Glycosyl transferase</fullName>
    </submittedName>
</protein>
<sequence>MIQSFDEVRSITSPEKVIIFSSLLLPPSQTFVKGLGEQLENFAPLYVGSRFTPGLSLPPEMTLVVNRGGLRGSVAELGFKLWGIAPNLVRQLQEVNPVLINAQFGLSGALALPLAKKLQIPLIVHFRGADATVKAEVSRYTSLNHWLFFRRMKALQEEAALFIAVSEFIKGKLLELGFPEEKVIVHYEGIDLEQFKPDSQIRREPIVLFVGRLTEKKGCGDLIRAMARVQAVIPDLELVVLGDGPLLTELKTQASQQLRRYQFLGMQPPEVVQKWMNKAYLLCNPSIKAPNGDSEGLGMVFVEAQAMGLPVVSTRHGGIPEAMQEGKTGFLVPERDWEQLSESILKLFTEPILWQHFTENAQSFVHSKFDRRKQSQGLEEIYHTVLRQHQFFKDV</sequence>
<evidence type="ECO:0000259" key="2">
    <source>
        <dbReference type="Pfam" id="PF13439"/>
    </source>
</evidence>
<dbReference type="OrthoDB" id="73743at2"/>
<comment type="caution">
    <text evidence="3">The sequence shown here is derived from an EMBL/GenBank/DDBJ whole genome shotgun (WGS) entry which is preliminary data.</text>
</comment>
<gene>
    <name evidence="3" type="ORF">C7B64_19980</name>
</gene>
<evidence type="ECO:0000313" key="4">
    <source>
        <dbReference type="Proteomes" id="UP000238762"/>
    </source>
</evidence>
<dbReference type="SUPFAM" id="SSF53756">
    <property type="entry name" value="UDP-Glycosyltransferase/glycogen phosphorylase"/>
    <property type="match status" value="1"/>
</dbReference>
<dbReference type="RefSeq" id="WP_106290669.1">
    <property type="nucleotide sequence ID" value="NZ_CAWNTC010000162.1"/>
</dbReference>
<keyword evidence="4" id="KW-1185">Reference proteome</keyword>
<accession>A0A2T1BYM0</accession>
<dbReference type="PANTHER" id="PTHR45947:SF14">
    <property type="entry name" value="SLL1723 PROTEIN"/>
    <property type="match status" value="1"/>
</dbReference>
<proteinExistence type="predicted"/>
<reference evidence="3 4" key="1">
    <citation type="submission" date="2018-02" db="EMBL/GenBank/DDBJ databases">
        <authorList>
            <person name="Cohen D.B."/>
            <person name="Kent A.D."/>
        </authorList>
    </citation>
    <scope>NUCLEOTIDE SEQUENCE [LARGE SCALE GENOMIC DNA]</scope>
    <source>
        <strain evidence="3 4">CCAP 1448/3</strain>
    </source>
</reference>
<feature type="domain" description="Glycosyl transferase family 1" evidence="1">
    <location>
        <begin position="196"/>
        <end position="363"/>
    </location>
</feature>
<dbReference type="AlphaFoldDB" id="A0A2T1BYM0"/>
<dbReference type="InterPro" id="IPR001296">
    <property type="entry name" value="Glyco_trans_1"/>
</dbReference>
<evidence type="ECO:0000313" key="3">
    <source>
        <dbReference type="EMBL" id="PSB01130.1"/>
    </source>
</evidence>
<evidence type="ECO:0000259" key="1">
    <source>
        <dbReference type="Pfam" id="PF00534"/>
    </source>
</evidence>
<keyword evidence="3" id="KW-0808">Transferase</keyword>
<dbReference type="GO" id="GO:0016757">
    <property type="term" value="F:glycosyltransferase activity"/>
    <property type="evidence" value="ECO:0007669"/>
    <property type="project" value="InterPro"/>
</dbReference>
<name>A0A2T1BYM0_9CYAN</name>
<dbReference type="Gene3D" id="3.40.50.2000">
    <property type="entry name" value="Glycogen Phosphorylase B"/>
    <property type="match status" value="2"/>
</dbReference>
<dbReference type="InterPro" id="IPR028098">
    <property type="entry name" value="Glyco_trans_4-like_N"/>
</dbReference>
<feature type="domain" description="Glycosyltransferase subfamily 4-like N-terminal" evidence="2">
    <location>
        <begin position="57"/>
        <end position="194"/>
    </location>
</feature>
<reference evidence="3 4" key="2">
    <citation type="submission" date="2018-03" db="EMBL/GenBank/DDBJ databases">
        <title>The ancient ancestry and fast evolution of plastids.</title>
        <authorList>
            <person name="Moore K.R."/>
            <person name="Magnabosco C."/>
            <person name="Momper L."/>
            <person name="Gold D.A."/>
            <person name="Bosak T."/>
            <person name="Fournier G.P."/>
        </authorList>
    </citation>
    <scope>NUCLEOTIDE SEQUENCE [LARGE SCALE GENOMIC DNA]</scope>
    <source>
        <strain evidence="3 4">CCAP 1448/3</strain>
    </source>
</reference>
<dbReference type="PANTHER" id="PTHR45947">
    <property type="entry name" value="SULFOQUINOVOSYL TRANSFERASE SQD2"/>
    <property type="match status" value="1"/>
</dbReference>
<dbReference type="EMBL" id="PVWJ01000129">
    <property type="protein sequence ID" value="PSB01130.1"/>
    <property type="molecule type" value="Genomic_DNA"/>
</dbReference>
<dbReference type="Proteomes" id="UP000238762">
    <property type="component" value="Unassembled WGS sequence"/>
</dbReference>
<organism evidence="3 4">
    <name type="scientific">Merismopedia glauca CCAP 1448/3</name>
    <dbReference type="NCBI Taxonomy" id="1296344"/>
    <lineage>
        <taxon>Bacteria</taxon>
        <taxon>Bacillati</taxon>
        <taxon>Cyanobacteriota</taxon>
        <taxon>Cyanophyceae</taxon>
        <taxon>Synechococcales</taxon>
        <taxon>Merismopediaceae</taxon>
        <taxon>Merismopedia</taxon>
    </lineage>
</organism>